<evidence type="ECO:0000313" key="3">
    <source>
        <dbReference type="Proteomes" id="UP001228049"/>
    </source>
</evidence>
<feature type="non-terminal residue" evidence="2">
    <location>
        <position position="1"/>
    </location>
</feature>
<sequence length="199" mass="21438">NSRSQASSLQLKVTFPPSSLLFLPKVARSLSSSRQGVQSALPLTFTPQLPAIEQKNHCKPELKSPHCATSPVSGCWDSVVGGGKAEGCRDWWEGGREAKGVGAIIREEKSASLSCQLSGPQAWSEAWGAGWKSPSQDSRDWAWTASNSPSDSSRGKRLKADEKRSGIEELESDGFAMEGENTAPRLDESWAVYDKSAGK</sequence>
<dbReference type="EMBL" id="JASDAP010000009">
    <property type="protein sequence ID" value="KAK1896896.1"/>
    <property type="molecule type" value="Genomic_DNA"/>
</dbReference>
<name>A0AAD9C9Z9_DISEL</name>
<organism evidence="2 3">
    <name type="scientific">Dissostichus eleginoides</name>
    <name type="common">Patagonian toothfish</name>
    <name type="synonym">Dissostichus amissus</name>
    <dbReference type="NCBI Taxonomy" id="100907"/>
    <lineage>
        <taxon>Eukaryota</taxon>
        <taxon>Metazoa</taxon>
        <taxon>Chordata</taxon>
        <taxon>Craniata</taxon>
        <taxon>Vertebrata</taxon>
        <taxon>Euteleostomi</taxon>
        <taxon>Actinopterygii</taxon>
        <taxon>Neopterygii</taxon>
        <taxon>Teleostei</taxon>
        <taxon>Neoteleostei</taxon>
        <taxon>Acanthomorphata</taxon>
        <taxon>Eupercaria</taxon>
        <taxon>Perciformes</taxon>
        <taxon>Notothenioidei</taxon>
        <taxon>Nototheniidae</taxon>
        <taxon>Dissostichus</taxon>
    </lineage>
</organism>
<feature type="non-terminal residue" evidence="2">
    <location>
        <position position="199"/>
    </location>
</feature>
<comment type="caution">
    <text evidence="2">The sequence shown here is derived from an EMBL/GenBank/DDBJ whole genome shotgun (WGS) entry which is preliminary data.</text>
</comment>
<accession>A0AAD9C9Z9</accession>
<proteinExistence type="predicted"/>
<evidence type="ECO:0000313" key="2">
    <source>
        <dbReference type="EMBL" id="KAK1896896.1"/>
    </source>
</evidence>
<keyword evidence="3" id="KW-1185">Reference proteome</keyword>
<protein>
    <submittedName>
        <fullName evidence="2">Tetratricopeptide repeat protein 22</fullName>
    </submittedName>
</protein>
<feature type="region of interest" description="Disordered" evidence="1">
    <location>
        <begin position="126"/>
        <end position="183"/>
    </location>
</feature>
<feature type="compositionally biased region" description="Basic and acidic residues" evidence="1">
    <location>
        <begin position="158"/>
        <end position="167"/>
    </location>
</feature>
<dbReference type="AlphaFoldDB" id="A0AAD9C9Z9"/>
<reference evidence="2" key="1">
    <citation type="submission" date="2023-04" db="EMBL/GenBank/DDBJ databases">
        <title>Chromosome-level genome of Chaenocephalus aceratus.</title>
        <authorList>
            <person name="Park H."/>
        </authorList>
    </citation>
    <scope>NUCLEOTIDE SEQUENCE</scope>
    <source>
        <strain evidence="2">DE</strain>
        <tissue evidence="2">Muscle</tissue>
    </source>
</reference>
<evidence type="ECO:0000256" key="1">
    <source>
        <dbReference type="SAM" id="MobiDB-lite"/>
    </source>
</evidence>
<gene>
    <name evidence="2" type="ORF">KUDE01_016437</name>
</gene>
<dbReference type="Proteomes" id="UP001228049">
    <property type="component" value="Unassembled WGS sequence"/>
</dbReference>